<protein>
    <submittedName>
        <fullName evidence="3">Pogo transposable element with KRAB domain</fullName>
    </submittedName>
</protein>
<dbReference type="GO" id="GO:0043565">
    <property type="term" value="F:sequence-specific DNA binding"/>
    <property type="evidence" value="ECO:0007669"/>
    <property type="project" value="InterPro"/>
</dbReference>
<proteinExistence type="predicted"/>
<dbReference type="EMBL" id="JARQWQ010000008">
    <property type="protein sequence ID" value="KAK2570464.1"/>
    <property type="molecule type" value="Genomic_DNA"/>
</dbReference>
<name>A0AAD9QZN2_ACRCE</name>
<gene>
    <name evidence="3" type="ORF">P5673_005286</name>
</gene>
<sequence>MSDKVKASRRAFDREFKLQVVKEYHESGKDIAKTARKFEIDRKQVRAWVKKEEQIRQQKYKSKAHGRGCNSKYPLMDDKLYSEFLQLRKDGRKVKRWWFNTRAKQLMADLYPDVKDFKHSDQWFKGFRNRKSVSLRKRTHAARHAPPSLRGALSKFHAKLFRVRRCGKFELSDIANMDQTPLPFVLDDGKTYNDKGEKEIWCATAPSGLDKCQCTVQLTIFADGKPRKAWCDEAIMKAWIDREWSNTFTNPHNPCSSGKILVADVHTAQQTEAVKTALRKYKTKLVNVPPGCTSRVQPLDVSVNKPFKEEVKRQHEKHMSDNLQLYTVIHSAWQRRVLLTKWVAEAWKEINRNKKTVIGSFKKCGVSLTLDGKENDEINIEGYPTMKCRKLMKSTVLQM</sequence>
<dbReference type="InterPro" id="IPR006600">
    <property type="entry name" value="HTH_CenpB_DNA-bd_dom"/>
</dbReference>
<evidence type="ECO:0000256" key="1">
    <source>
        <dbReference type="ARBA" id="ARBA00023125"/>
    </source>
</evidence>
<reference evidence="3" key="2">
    <citation type="journal article" date="2023" name="Science">
        <title>Genomic signatures of disease resistance in endangered staghorn corals.</title>
        <authorList>
            <person name="Vollmer S.V."/>
            <person name="Selwyn J.D."/>
            <person name="Despard B.A."/>
            <person name="Roesel C.L."/>
        </authorList>
    </citation>
    <scope>NUCLEOTIDE SEQUENCE</scope>
    <source>
        <strain evidence="3">K2</strain>
    </source>
</reference>
<dbReference type="SUPFAM" id="SSF46689">
    <property type="entry name" value="Homeodomain-like"/>
    <property type="match status" value="1"/>
</dbReference>
<keyword evidence="4" id="KW-1185">Reference proteome</keyword>
<dbReference type="InterPro" id="IPR050863">
    <property type="entry name" value="CenT-Element_Derived"/>
</dbReference>
<dbReference type="InterPro" id="IPR018586">
    <property type="entry name" value="Brinker_DNA-bd"/>
</dbReference>
<evidence type="ECO:0000259" key="2">
    <source>
        <dbReference type="PROSITE" id="PS51253"/>
    </source>
</evidence>
<dbReference type="SUPFAM" id="SSF48295">
    <property type="entry name" value="TrpR-like"/>
    <property type="match status" value="1"/>
</dbReference>
<feature type="domain" description="HTH CENPB-type" evidence="2">
    <location>
        <begin position="64"/>
        <end position="137"/>
    </location>
</feature>
<dbReference type="InterPro" id="IPR009057">
    <property type="entry name" value="Homeodomain-like_sf"/>
</dbReference>
<dbReference type="Proteomes" id="UP001249851">
    <property type="component" value="Unassembled WGS sequence"/>
</dbReference>
<comment type="caution">
    <text evidence="3">The sequence shown here is derived from an EMBL/GenBank/DDBJ whole genome shotgun (WGS) entry which is preliminary data.</text>
</comment>
<keyword evidence="1" id="KW-0238">DNA-binding</keyword>
<evidence type="ECO:0000313" key="3">
    <source>
        <dbReference type="EMBL" id="KAK2570464.1"/>
    </source>
</evidence>
<dbReference type="Gene3D" id="1.10.10.60">
    <property type="entry name" value="Homeodomain-like"/>
    <property type="match status" value="2"/>
</dbReference>
<dbReference type="AlphaFoldDB" id="A0AAD9QZN2"/>
<dbReference type="InterPro" id="IPR010921">
    <property type="entry name" value="Trp_repressor/repl_initiator"/>
</dbReference>
<dbReference type="GO" id="GO:0005634">
    <property type="term" value="C:nucleus"/>
    <property type="evidence" value="ECO:0007669"/>
    <property type="project" value="TreeGrafter"/>
</dbReference>
<evidence type="ECO:0000313" key="4">
    <source>
        <dbReference type="Proteomes" id="UP001249851"/>
    </source>
</evidence>
<dbReference type="PANTHER" id="PTHR19303">
    <property type="entry name" value="TRANSPOSON"/>
    <property type="match status" value="1"/>
</dbReference>
<dbReference type="PROSITE" id="PS51253">
    <property type="entry name" value="HTH_CENPB"/>
    <property type="match status" value="1"/>
</dbReference>
<dbReference type="InterPro" id="IPR004875">
    <property type="entry name" value="DDE_SF_endonuclease_dom"/>
</dbReference>
<dbReference type="Pfam" id="PF09607">
    <property type="entry name" value="BrkDBD"/>
    <property type="match status" value="1"/>
</dbReference>
<dbReference type="Pfam" id="PF03184">
    <property type="entry name" value="DDE_1"/>
    <property type="match status" value="1"/>
</dbReference>
<dbReference type="SMART" id="SM00674">
    <property type="entry name" value="CENPB"/>
    <property type="match status" value="1"/>
</dbReference>
<reference evidence="3" key="1">
    <citation type="journal article" date="2023" name="G3 (Bethesda)">
        <title>Whole genome assembly and annotation of the endangered Caribbean coral Acropora cervicornis.</title>
        <authorList>
            <person name="Selwyn J.D."/>
            <person name="Vollmer S.V."/>
        </authorList>
    </citation>
    <scope>NUCLEOTIDE SEQUENCE</scope>
    <source>
        <strain evidence="3">K2</strain>
    </source>
</reference>
<organism evidence="3 4">
    <name type="scientific">Acropora cervicornis</name>
    <name type="common">Staghorn coral</name>
    <dbReference type="NCBI Taxonomy" id="6130"/>
    <lineage>
        <taxon>Eukaryota</taxon>
        <taxon>Metazoa</taxon>
        <taxon>Cnidaria</taxon>
        <taxon>Anthozoa</taxon>
        <taxon>Hexacorallia</taxon>
        <taxon>Scleractinia</taxon>
        <taxon>Astrocoeniina</taxon>
        <taxon>Acroporidae</taxon>
        <taxon>Acropora</taxon>
    </lineage>
</organism>
<accession>A0AAD9QZN2</accession>